<reference evidence="2" key="1">
    <citation type="submission" date="2023-06" db="EMBL/GenBank/DDBJ databases">
        <authorList>
            <person name="Delattre M."/>
        </authorList>
    </citation>
    <scope>NUCLEOTIDE SEQUENCE</scope>
    <source>
        <strain evidence="2">AF72</strain>
    </source>
</reference>
<dbReference type="EMBL" id="CATQJA010002635">
    <property type="protein sequence ID" value="CAJ0575002.1"/>
    <property type="molecule type" value="Genomic_DNA"/>
</dbReference>
<comment type="caution">
    <text evidence="2">The sequence shown here is derived from an EMBL/GenBank/DDBJ whole genome shotgun (WGS) entry which is preliminary data.</text>
</comment>
<evidence type="ECO:0000313" key="3">
    <source>
        <dbReference type="Proteomes" id="UP001177023"/>
    </source>
</evidence>
<keyword evidence="1" id="KW-0732">Signal</keyword>
<protein>
    <submittedName>
        <fullName evidence="2">Uncharacterized protein</fullName>
    </submittedName>
</protein>
<dbReference type="Proteomes" id="UP001177023">
    <property type="component" value="Unassembled WGS sequence"/>
</dbReference>
<sequence length="119" mass="12936">MRSWAIVIGLLGVLLALAECVPARGIVLGFGKRAVAEDDALVYGPEWKRGPPRFSMGFGKRAAAPRLSLGFGKRSALYDDESSESEGGAQTWVIRNYESSNKRSPRDLKGLHRFTLGLG</sequence>
<accession>A0AA36CVB2</accession>
<proteinExistence type="predicted"/>
<feature type="signal peptide" evidence="1">
    <location>
        <begin position="1"/>
        <end position="20"/>
    </location>
</feature>
<gene>
    <name evidence="2" type="ORF">MSPICULIGERA_LOCUS13321</name>
</gene>
<evidence type="ECO:0000313" key="2">
    <source>
        <dbReference type="EMBL" id="CAJ0575002.1"/>
    </source>
</evidence>
<evidence type="ECO:0000256" key="1">
    <source>
        <dbReference type="SAM" id="SignalP"/>
    </source>
</evidence>
<name>A0AA36CVB2_9BILA</name>
<organism evidence="2 3">
    <name type="scientific">Mesorhabditis spiculigera</name>
    <dbReference type="NCBI Taxonomy" id="96644"/>
    <lineage>
        <taxon>Eukaryota</taxon>
        <taxon>Metazoa</taxon>
        <taxon>Ecdysozoa</taxon>
        <taxon>Nematoda</taxon>
        <taxon>Chromadorea</taxon>
        <taxon>Rhabditida</taxon>
        <taxon>Rhabditina</taxon>
        <taxon>Rhabditomorpha</taxon>
        <taxon>Rhabditoidea</taxon>
        <taxon>Rhabditidae</taxon>
        <taxon>Mesorhabditinae</taxon>
        <taxon>Mesorhabditis</taxon>
    </lineage>
</organism>
<dbReference type="AlphaFoldDB" id="A0AA36CVB2"/>
<feature type="non-terminal residue" evidence="2">
    <location>
        <position position="1"/>
    </location>
</feature>
<keyword evidence="3" id="KW-1185">Reference proteome</keyword>
<feature type="chain" id="PRO_5041343878" evidence="1">
    <location>
        <begin position="21"/>
        <end position="119"/>
    </location>
</feature>